<evidence type="ECO:0000256" key="3">
    <source>
        <dbReference type="ARBA" id="ARBA00022603"/>
    </source>
</evidence>
<dbReference type="EMBL" id="FPHB01000038">
    <property type="protein sequence ID" value="SFV56037.1"/>
    <property type="molecule type" value="Genomic_DNA"/>
</dbReference>
<keyword evidence="3 6" id="KW-0489">Methyltransferase</keyword>
<dbReference type="NCBIfam" id="TIGR00406">
    <property type="entry name" value="prmA"/>
    <property type="match status" value="1"/>
</dbReference>
<reference evidence="6" key="1">
    <citation type="submission" date="2016-10" db="EMBL/GenBank/DDBJ databases">
        <authorList>
            <person name="de Groot N.N."/>
        </authorList>
    </citation>
    <scope>NUCLEOTIDE SEQUENCE</scope>
</reference>
<evidence type="ECO:0000256" key="2">
    <source>
        <dbReference type="ARBA" id="ARBA00022490"/>
    </source>
</evidence>
<dbReference type="GO" id="GO:0032259">
    <property type="term" value="P:methylation"/>
    <property type="evidence" value="ECO:0007669"/>
    <property type="project" value="UniProtKB-KW"/>
</dbReference>
<keyword evidence="5" id="KW-0949">S-adenosyl-L-methionine</keyword>
<accession>A0A1W1BRC9</accession>
<proteinExistence type="inferred from homology"/>
<evidence type="ECO:0000313" key="6">
    <source>
        <dbReference type="EMBL" id="SFV56037.1"/>
    </source>
</evidence>
<dbReference type="EC" id="2.1.1.-" evidence="6"/>
<keyword evidence="4 6" id="KW-0808">Transferase</keyword>
<keyword evidence="2" id="KW-0963">Cytoplasm</keyword>
<dbReference type="InterPro" id="IPR050078">
    <property type="entry name" value="Ribosomal_L11_MeTrfase_PrmA"/>
</dbReference>
<dbReference type="Gene3D" id="3.40.50.150">
    <property type="entry name" value="Vaccinia Virus protein VP39"/>
    <property type="match status" value="1"/>
</dbReference>
<name>A0A1W1BRC9_9ZZZZ</name>
<dbReference type="HAMAP" id="MF_00735">
    <property type="entry name" value="Methyltr_PrmA"/>
    <property type="match status" value="1"/>
</dbReference>
<dbReference type="SUPFAM" id="SSF53335">
    <property type="entry name" value="S-adenosyl-L-methionine-dependent methyltransferases"/>
    <property type="match status" value="1"/>
</dbReference>
<dbReference type="PANTHER" id="PTHR43648:SF1">
    <property type="entry name" value="ELECTRON TRANSFER FLAVOPROTEIN BETA SUBUNIT LYSINE METHYLTRANSFERASE"/>
    <property type="match status" value="1"/>
</dbReference>
<keyword evidence="6" id="KW-0689">Ribosomal protein</keyword>
<dbReference type="PIRSF" id="PIRSF000401">
    <property type="entry name" value="RPL11_MTase"/>
    <property type="match status" value="1"/>
</dbReference>
<comment type="similarity">
    <text evidence="1">Belongs to the methyltransferase superfamily. PrmA family.</text>
</comment>
<dbReference type="InterPro" id="IPR029063">
    <property type="entry name" value="SAM-dependent_MTases_sf"/>
</dbReference>
<protein>
    <submittedName>
        <fullName evidence="6">Ribosomal protein L11 methyltransferase</fullName>
        <ecNumber evidence="6">2.1.1.-</ecNumber>
    </submittedName>
</protein>
<keyword evidence="6" id="KW-0687">Ribonucleoprotein</keyword>
<dbReference type="InterPro" id="IPR004498">
    <property type="entry name" value="Ribosomal_PrmA_MeTrfase"/>
</dbReference>
<dbReference type="NCBIfam" id="NF001786">
    <property type="entry name" value="PRK00517.2-4"/>
    <property type="match status" value="1"/>
</dbReference>
<dbReference type="GO" id="GO:0005840">
    <property type="term" value="C:ribosome"/>
    <property type="evidence" value="ECO:0007669"/>
    <property type="project" value="UniProtKB-KW"/>
</dbReference>
<evidence type="ECO:0000256" key="1">
    <source>
        <dbReference type="ARBA" id="ARBA00009741"/>
    </source>
</evidence>
<organism evidence="6">
    <name type="scientific">hydrothermal vent metagenome</name>
    <dbReference type="NCBI Taxonomy" id="652676"/>
    <lineage>
        <taxon>unclassified sequences</taxon>
        <taxon>metagenomes</taxon>
        <taxon>ecological metagenomes</taxon>
    </lineage>
</organism>
<sequence length="280" mass="31494">MGEYYYELVVKPTAHEDLFSDFLNDILPVGYEERDGSFIIRLEEEEDPQTVSWGIEQFAEALSKATSEDVEVDISIKKLKNSDWIAEYQKSITPLQIGKFYIHPTWSEPKEDAINIAIDPALAFGTGHHPTTATCLKAISNYVKEGMEVCDVGCGSGILAIAAAKLKAIVDACDTDPLSVENCKKNLKLNDVLLRDIWQGSIDKSKSKYDIIIANIVADVLIFLKKELQYALKESSSLLILSGIMDKYEQKVLKAYSEYDVVERITEDEWVSLVLRKKEN</sequence>
<evidence type="ECO:0000256" key="4">
    <source>
        <dbReference type="ARBA" id="ARBA00022679"/>
    </source>
</evidence>
<dbReference type="PANTHER" id="PTHR43648">
    <property type="entry name" value="ELECTRON TRANSFER FLAVOPROTEIN BETA SUBUNIT LYSINE METHYLTRANSFERASE"/>
    <property type="match status" value="1"/>
</dbReference>
<gene>
    <name evidence="6" type="ORF">MNB_SM-7-344</name>
</gene>
<dbReference type="GO" id="GO:0008276">
    <property type="term" value="F:protein methyltransferase activity"/>
    <property type="evidence" value="ECO:0007669"/>
    <property type="project" value="InterPro"/>
</dbReference>
<dbReference type="AlphaFoldDB" id="A0A1W1BRC9"/>
<dbReference type="Pfam" id="PF06325">
    <property type="entry name" value="PrmA"/>
    <property type="match status" value="1"/>
</dbReference>
<evidence type="ECO:0000256" key="5">
    <source>
        <dbReference type="ARBA" id="ARBA00022691"/>
    </source>
</evidence>